<gene>
    <name evidence="2" type="ORF">S06H3_36273</name>
</gene>
<evidence type="ECO:0000313" key="2">
    <source>
        <dbReference type="EMBL" id="GAI29528.1"/>
    </source>
</evidence>
<comment type="caution">
    <text evidence="2">The sequence shown here is derived from an EMBL/GenBank/DDBJ whole genome shotgun (WGS) entry which is preliminary data.</text>
</comment>
<feature type="region of interest" description="Disordered" evidence="1">
    <location>
        <begin position="20"/>
        <end position="42"/>
    </location>
</feature>
<dbReference type="EMBL" id="BARV01021954">
    <property type="protein sequence ID" value="GAI29528.1"/>
    <property type="molecule type" value="Genomic_DNA"/>
</dbReference>
<evidence type="ECO:0000256" key="1">
    <source>
        <dbReference type="SAM" id="MobiDB-lite"/>
    </source>
</evidence>
<protein>
    <submittedName>
        <fullName evidence="2">Uncharacterized protein</fullName>
    </submittedName>
</protein>
<sequence length="42" mass="4830">MQNIADPLLRTAGYAGAQWDNLREKKQSRKTDQHKGRDFLDG</sequence>
<feature type="non-terminal residue" evidence="2">
    <location>
        <position position="42"/>
    </location>
</feature>
<dbReference type="AlphaFoldDB" id="X1ME44"/>
<proteinExistence type="predicted"/>
<name>X1ME44_9ZZZZ</name>
<organism evidence="2">
    <name type="scientific">marine sediment metagenome</name>
    <dbReference type="NCBI Taxonomy" id="412755"/>
    <lineage>
        <taxon>unclassified sequences</taxon>
        <taxon>metagenomes</taxon>
        <taxon>ecological metagenomes</taxon>
    </lineage>
</organism>
<reference evidence="2" key="1">
    <citation type="journal article" date="2014" name="Front. Microbiol.">
        <title>High frequency of phylogenetically diverse reductive dehalogenase-homologous genes in deep subseafloor sedimentary metagenomes.</title>
        <authorList>
            <person name="Kawai M."/>
            <person name="Futagami T."/>
            <person name="Toyoda A."/>
            <person name="Takaki Y."/>
            <person name="Nishi S."/>
            <person name="Hori S."/>
            <person name="Arai W."/>
            <person name="Tsubouchi T."/>
            <person name="Morono Y."/>
            <person name="Uchiyama I."/>
            <person name="Ito T."/>
            <person name="Fujiyama A."/>
            <person name="Inagaki F."/>
            <person name="Takami H."/>
        </authorList>
    </citation>
    <scope>NUCLEOTIDE SEQUENCE</scope>
    <source>
        <strain evidence="2">Expedition CK06-06</strain>
    </source>
</reference>
<feature type="compositionally biased region" description="Basic and acidic residues" evidence="1">
    <location>
        <begin position="21"/>
        <end position="42"/>
    </location>
</feature>
<accession>X1ME44</accession>